<dbReference type="SUPFAM" id="SSF47203">
    <property type="entry name" value="Acyl-CoA dehydrogenase C-terminal domain-like"/>
    <property type="match status" value="1"/>
</dbReference>
<dbReference type="Pfam" id="PF00441">
    <property type="entry name" value="Acyl-CoA_dh_1"/>
    <property type="match status" value="1"/>
</dbReference>
<dbReference type="Gene3D" id="1.20.140.10">
    <property type="entry name" value="Butyryl-CoA Dehydrogenase, subunit A, domain 3"/>
    <property type="match status" value="1"/>
</dbReference>
<dbReference type="Gene3D" id="1.10.540.10">
    <property type="entry name" value="Acyl-CoA dehydrogenase/oxidase, N-terminal domain"/>
    <property type="match status" value="1"/>
</dbReference>
<dbReference type="InterPro" id="IPR046373">
    <property type="entry name" value="Acyl-CoA_Oxase/DH_mid-dom_sf"/>
</dbReference>
<dbReference type="InterPro" id="IPR037069">
    <property type="entry name" value="AcylCoA_DH/ox_N_sf"/>
</dbReference>
<evidence type="ECO:0000256" key="2">
    <source>
        <dbReference type="ARBA" id="ARBA00009347"/>
    </source>
</evidence>
<feature type="domain" description="Acyl-CoA dehydrogenase/oxidase N-terminal" evidence="10">
    <location>
        <begin position="13"/>
        <end position="131"/>
    </location>
</feature>
<keyword evidence="5 7" id="KW-0274">FAD</keyword>
<dbReference type="SUPFAM" id="SSF56645">
    <property type="entry name" value="Acyl-CoA dehydrogenase NM domain-like"/>
    <property type="match status" value="1"/>
</dbReference>
<accession>A0ABT0J2S1</accession>
<evidence type="ECO:0000256" key="6">
    <source>
        <dbReference type="ARBA" id="ARBA00023002"/>
    </source>
</evidence>
<dbReference type="InterPro" id="IPR009075">
    <property type="entry name" value="AcylCo_DH/oxidase_C"/>
</dbReference>
<keyword evidence="4 7" id="KW-0285">Flavoprotein</keyword>
<evidence type="ECO:0000256" key="5">
    <source>
        <dbReference type="ARBA" id="ARBA00022827"/>
    </source>
</evidence>
<evidence type="ECO:0000256" key="1">
    <source>
        <dbReference type="ARBA" id="ARBA00001974"/>
    </source>
</evidence>
<dbReference type="Pfam" id="PF02770">
    <property type="entry name" value="Acyl-CoA_dh_M"/>
    <property type="match status" value="1"/>
</dbReference>
<comment type="cofactor">
    <cofactor evidence="1 7">
        <name>FAD</name>
        <dbReference type="ChEBI" id="CHEBI:57692"/>
    </cofactor>
</comment>
<dbReference type="PANTHER" id="PTHR48083:SF13">
    <property type="entry name" value="ACYL-COA DEHYDROGENASE FAMILY MEMBER 11"/>
    <property type="match status" value="1"/>
</dbReference>
<keyword evidence="12" id="KW-1185">Reference proteome</keyword>
<evidence type="ECO:0000256" key="7">
    <source>
        <dbReference type="RuleBase" id="RU362125"/>
    </source>
</evidence>
<dbReference type="InterPro" id="IPR036250">
    <property type="entry name" value="AcylCo_DH-like_C"/>
</dbReference>
<proteinExistence type="inferred from homology"/>
<evidence type="ECO:0000259" key="8">
    <source>
        <dbReference type="Pfam" id="PF00441"/>
    </source>
</evidence>
<dbReference type="Pfam" id="PF02771">
    <property type="entry name" value="Acyl-CoA_dh_N"/>
    <property type="match status" value="1"/>
</dbReference>
<evidence type="ECO:0000259" key="9">
    <source>
        <dbReference type="Pfam" id="PF02770"/>
    </source>
</evidence>
<evidence type="ECO:0000313" key="12">
    <source>
        <dbReference type="Proteomes" id="UP001651050"/>
    </source>
</evidence>
<comment type="caution">
    <text evidence="11">The sequence shown here is derived from an EMBL/GenBank/DDBJ whole genome shotgun (WGS) entry which is preliminary data.</text>
</comment>
<protein>
    <submittedName>
        <fullName evidence="11">Acyl-CoA dehydrogenase family protein</fullName>
    </submittedName>
</protein>
<dbReference type="InterPro" id="IPR013786">
    <property type="entry name" value="AcylCoA_DH/ox_N"/>
</dbReference>
<evidence type="ECO:0000313" key="11">
    <source>
        <dbReference type="EMBL" id="MCK9793788.1"/>
    </source>
</evidence>
<dbReference type="RefSeq" id="WP_416343620.1">
    <property type="nucleotide sequence ID" value="NZ_JALQCY010000002.1"/>
</dbReference>
<name>A0ABT0J2S1_9MICO</name>
<evidence type="ECO:0000256" key="3">
    <source>
        <dbReference type="ARBA" id="ARBA00011738"/>
    </source>
</evidence>
<dbReference type="PANTHER" id="PTHR48083">
    <property type="entry name" value="MEDIUM-CHAIN SPECIFIC ACYL-COA DEHYDROGENASE, MITOCHONDRIAL-RELATED"/>
    <property type="match status" value="1"/>
</dbReference>
<comment type="similarity">
    <text evidence="2 7">Belongs to the acyl-CoA dehydrogenase family.</text>
</comment>
<feature type="domain" description="Acyl-CoA oxidase/dehydrogenase middle" evidence="9">
    <location>
        <begin position="137"/>
        <end position="239"/>
    </location>
</feature>
<keyword evidence="6 7" id="KW-0560">Oxidoreductase</keyword>
<gene>
    <name evidence="11" type="ORF">M1843_08535</name>
</gene>
<comment type="subunit">
    <text evidence="3">Homodimer.</text>
</comment>
<evidence type="ECO:0000256" key="4">
    <source>
        <dbReference type="ARBA" id="ARBA00022630"/>
    </source>
</evidence>
<dbReference type="Gene3D" id="2.40.110.10">
    <property type="entry name" value="Butyryl-CoA Dehydrogenase, subunit A, domain 2"/>
    <property type="match status" value="1"/>
</dbReference>
<dbReference type="InterPro" id="IPR006091">
    <property type="entry name" value="Acyl-CoA_Oxase/DH_mid-dom"/>
</dbReference>
<dbReference type="EMBL" id="JALQCY010000002">
    <property type="protein sequence ID" value="MCK9793788.1"/>
    <property type="molecule type" value="Genomic_DNA"/>
</dbReference>
<reference evidence="11 12" key="1">
    <citation type="submission" date="2022-02" db="EMBL/GenBank/DDBJ databases">
        <title>The car tank lid bacteriome: a reservoir of bacteria with potential in bioremediation of fuel.</title>
        <authorList>
            <person name="Vidal-Verdu A."/>
            <person name="Gomez-Martinez D."/>
            <person name="Latorre-Perez A."/>
            <person name="Pereto J."/>
            <person name="Porcar M."/>
        </authorList>
    </citation>
    <scope>NUCLEOTIDE SEQUENCE [LARGE SCALE GENOMIC DNA]</scope>
    <source>
        <strain evidence="11 12">4D.3</strain>
    </source>
</reference>
<dbReference type="InterPro" id="IPR050741">
    <property type="entry name" value="Acyl-CoA_dehydrogenase"/>
</dbReference>
<sequence>MDFAPDARTAGLTAQVRAFLHERVLPAEPVLDAQLAATPDTWSFRPVVSDLRAAAREQGLWNLFLPDGPAGRHGAGLTNLQYAPLAELTGWSPRLAPVALNCAAPDTGNMELLAHFGTPEQQERWLEPLLDARIRSAFCMTEPDVASSDATQIGTRIRRDGDDLVISGRKWWSTGAMNPDAALLIVMGKTDPDAPRHRQQSMVLVPRDTPGVTVVRPLTVFGYDDRDHGGHAEITFDDVRVPAAHLLGGAGEGFAVAQARLGPGRIHHCMRALGMAERALALAGERARGRVAFGRPLAEQGVVREWVATARIEVEALRLLVLKTAWLMDTVGNRAAMTEIQAIKIAVPRAVQSILDRVMQLFGAAGLSGDQPLAEMFAAARALRLADGPDEVHLRALGRAELHP</sequence>
<dbReference type="Proteomes" id="UP001651050">
    <property type="component" value="Unassembled WGS sequence"/>
</dbReference>
<evidence type="ECO:0000259" key="10">
    <source>
        <dbReference type="Pfam" id="PF02771"/>
    </source>
</evidence>
<feature type="domain" description="Acyl-CoA dehydrogenase/oxidase C-terminal" evidence="8">
    <location>
        <begin position="251"/>
        <end position="400"/>
    </location>
</feature>
<dbReference type="InterPro" id="IPR009100">
    <property type="entry name" value="AcylCoA_DH/oxidase_NM_dom_sf"/>
</dbReference>
<organism evidence="11 12">
    <name type="scientific">Isoptericola peretonis</name>
    <dbReference type="NCBI Taxonomy" id="2918523"/>
    <lineage>
        <taxon>Bacteria</taxon>
        <taxon>Bacillati</taxon>
        <taxon>Actinomycetota</taxon>
        <taxon>Actinomycetes</taxon>
        <taxon>Micrococcales</taxon>
        <taxon>Promicromonosporaceae</taxon>
        <taxon>Isoptericola</taxon>
    </lineage>
</organism>